<comment type="catalytic activity">
    <reaction evidence="5">
        <text>S-adenosyl 3-(methylsulfanyl)propylamine + putrescine = S-methyl-5'-thioadenosine + spermidine + H(+)</text>
        <dbReference type="Rhea" id="RHEA:12721"/>
        <dbReference type="ChEBI" id="CHEBI:15378"/>
        <dbReference type="ChEBI" id="CHEBI:17509"/>
        <dbReference type="ChEBI" id="CHEBI:57443"/>
        <dbReference type="ChEBI" id="CHEBI:57834"/>
        <dbReference type="ChEBI" id="CHEBI:326268"/>
        <dbReference type="EC" id="2.5.1.16"/>
    </reaction>
</comment>
<dbReference type="EC" id="2.5.1.16" evidence="5"/>
<proteinExistence type="inferred from homology"/>
<evidence type="ECO:0000313" key="8">
    <source>
        <dbReference type="EMBL" id="MDT0581945.1"/>
    </source>
</evidence>
<reference evidence="8 9" key="1">
    <citation type="submission" date="2023-09" db="EMBL/GenBank/DDBJ databases">
        <authorList>
            <person name="Rey-Velasco X."/>
        </authorList>
    </citation>
    <scope>NUCLEOTIDE SEQUENCE [LARGE SCALE GENOMIC DNA]</scope>
    <source>
        <strain evidence="8 9">W409</strain>
    </source>
</reference>
<feature type="binding site" evidence="5">
    <location>
        <position position="278"/>
    </location>
    <ligand>
        <name>spermidine</name>
        <dbReference type="ChEBI" id="CHEBI:57834"/>
    </ligand>
</feature>
<feature type="transmembrane region" description="Helical" evidence="5">
    <location>
        <begin position="20"/>
        <end position="44"/>
    </location>
</feature>
<dbReference type="GO" id="GO:0005886">
    <property type="term" value="C:plasma membrane"/>
    <property type="evidence" value="ECO:0007669"/>
    <property type="project" value="UniProtKB-SubCell"/>
</dbReference>
<keyword evidence="5" id="KW-1003">Cell membrane</keyword>
<evidence type="ECO:0000256" key="5">
    <source>
        <dbReference type="HAMAP-Rule" id="MF_00198"/>
    </source>
</evidence>
<feature type="transmembrane region" description="Helical" evidence="5">
    <location>
        <begin position="143"/>
        <end position="167"/>
    </location>
</feature>
<dbReference type="RefSeq" id="WP_311360740.1">
    <property type="nucleotide sequence ID" value="NZ_JAVRIE010000002.1"/>
</dbReference>
<feature type="binding site" evidence="5">
    <location>
        <position position="303"/>
    </location>
    <ligand>
        <name>spermidine</name>
        <dbReference type="ChEBI" id="CHEBI:57834"/>
    </ligand>
</feature>
<dbReference type="CDD" id="cd02440">
    <property type="entry name" value="AdoMet_MTases"/>
    <property type="match status" value="1"/>
</dbReference>
<dbReference type="NCBIfam" id="NF002956">
    <property type="entry name" value="PRK03612.1"/>
    <property type="match status" value="1"/>
</dbReference>
<comment type="similarity">
    <text evidence="1 5">Belongs to the spermidine/spermine synthase family.</text>
</comment>
<evidence type="ECO:0000256" key="2">
    <source>
        <dbReference type="ARBA" id="ARBA00022679"/>
    </source>
</evidence>
<dbReference type="GO" id="GO:0008295">
    <property type="term" value="P:spermidine biosynthetic process"/>
    <property type="evidence" value="ECO:0007669"/>
    <property type="project" value="UniProtKB-UniRule"/>
</dbReference>
<dbReference type="InterPro" id="IPR030374">
    <property type="entry name" value="PABS"/>
</dbReference>
<keyword evidence="2 5" id="KW-0808">Transferase</keyword>
<dbReference type="GO" id="GO:0010487">
    <property type="term" value="F:thermospermine synthase activity"/>
    <property type="evidence" value="ECO:0007669"/>
    <property type="project" value="UniProtKB-ARBA"/>
</dbReference>
<feature type="active site" description="Proton acceptor" evidence="5 6">
    <location>
        <position position="375"/>
    </location>
</feature>
<evidence type="ECO:0000256" key="3">
    <source>
        <dbReference type="ARBA" id="ARBA00023066"/>
    </source>
</evidence>
<dbReference type="InterPro" id="IPR029063">
    <property type="entry name" value="SAM-dependent_MTases_sf"/>
</dbReference>
<feature type="transmembrane region" description="Helical" evidence="5">
    <location>
        <begin position="80"/>
        <end position="103"/>
    </location>
</feature>
<dbReference type="PANTHER" id="PTHR43317:SF1">
    <property type="entry name" value="THERMOSPERMINE SYNTHASE ACAULIS5"/>
    <property type="match status" value="1"/>
</dbReference>
<evidence type="ECO:0000313" key="9">
    <source>
        <dbReference type="Proteomes" id="UP001249020"/>
    </source>
</evidence>
<keyword evidence="4 5" id="KW-0620">Polyamine biosynthesis</keyword>
<evidence type="ECO:0000256" key="6">
    <source>
        <dbReference type="PROSITE-ProRule" id="PRU00354"/>
    </source>
</evidence>
<comment type="caution">
    <text evidence="5">Lacks conserved residue(s) required for the propagation of feature annotation.</text>
</comment>
<keyword evidence="5" id="KW-0472">Membrane</keyword>
<dbReference type="Gene3D" id="3.40.50.150">
    <property type="entry name" value="Vaccinia Virus protein VP39"/>
    <property type="match status" value="1"/>
</dbReference>
<keyword evidence="9" id="KW-1185">Reference proteome</keyword>
<dbReference type="Proteomes" id="UP001249020">
    <property type="component" value="Unassembled WGS sequence"/>
</dbReference>
<evidence type="ECO:0000256" key="4">
    <source>
        <dbReference type="ARBA" id="ARBA00023115"/>
    </source>
</evidence>
<dbReference type="GO" id="GO:0004766">
    <property type="term" value="F:spermidine synthase activity"/>
    <property type="evidence" value="ECO:0007669"/>
    <property type="project" value="UniProtKB-UniRule"/>
</dbReference>
<dbReference type="PANTHER" id="PTHR43317">
    <property type="entry name" value="THERMOSPERMINE SYNTHASE ACAULIS5"/>
    <property type="match status" value="1"/>
</dbReference>
<comment type="pathway">
    <text evidence="5">Amine and polyamine biosynthesis; spermidine biosynthesis; spermidine from putrescine: step 1/1.</text>
</comment>
<comment type="function">
    <text evidence="5">Catalyzes the irreversible transfer of a propylamine group from the amino donor S-adenosylmethioninamine (decarboxy-AdoMet) to putrescine (1,4-diaminobutane) to yield spermidine.</text>
</comment>
<dbReference type="PROSITE" id="PS51006">
    <property type="entry name" value="PABS_2"/>
    <property type="match status" value="1"/>
</dbReference>
<feature type="transmembrane region" description="Helical" evidence="5">
    <location>
        <begin position="206"/>
        <end position="228"/>
    </location>
</feature>
<feature type="binding site" evidence="5">
    <location>
        <begin position="357"/>
        <end position="358"/>
    </location>
    <ligand>
        <name>S-methyl-5'-thioadenosine</name>
        <dbReference type="ChEBI" id="CHEBI:17509"/>
    </ligand>
</feature>
<organism evidence="8 9">
    <name type="scientific">Brumicola blandensis</name>
    <dbReference type="NCBI Taxonomy" id="3075611"/>
    <lineage>
        <taxon>Bacteria</taxon>
        <taxon>Pseudomonadati</taxon>
        <taxon>Pseudomonadota</taxon>
        <taxon>Gammaproteobacteria</taxon>
        <taxon>Alteromonadales</taxon>
        <taxon>Alteromonadaceae</taxon>
        <taxon>Brumicola</taxon>
    </lineage>
</organism>
<comment type="caution">
    <text evidence="8">The sequence shown here is derived from an EMBL/GenBank/DDBJ whole genome shotgun (WGS) entry which is preliminary data.</text>
</comment>
<sequence>MSEPIPPSDETQKQALALTYAAFVAGLCSIVYELLIATTVSYFLGDSVRYFSLTIGMYMAAMGAGSYCSKYIGENLISRFLQFEIALAALGGLSIPLLYLSYIHESLFIPTYVLLTCAIGFLIGLEIPFLTRLMESFKALKSNIANILTFDYIGALIATIAFPFFLLPVLGNYQSSLVLGLINLSIIAVLMRYFGNSLGTAKRQIVTWLIVIAVVLSAGVVFTSQALYEWDQALFDDRIVHAEQSRYQKIILTKNEDDIRLYLNGNIQFSSRDEYRYHESLISYPLAYKQGPVKRVLLLGAGDGLAVKQLLRYPEIEAIVLVDLDERVVELARTNPHLLTHNEGSLDDPKLSIVFADAFTYLMENQVPFDLIISDLPDPNNIELARLYTKQFYQAMRTNLAPKGIFVTQSTSPYFATKAFWSIHNTVEASGFTHVVPYRADVPSFGDWGFIMASDTELSTLRENAILPSNEFLNIKMLDAMRVFAKDQAHADVEVNNIHNPVLISYYLEGWQRFGY</sequence>
<comment type="subcellular location">
    <subcellularLocation>
        <location evidence="5">Cell membrane</location>
        <topology evidence="5">Multi-pass membrane protein</topology>
    </subcellularLocation>
</comment>
<dbReference type="Pfam" id="PF01564">
    <property type="entry name" value="Spermine_synth"/>
    <property type="match status" value="1"/>
</dbReference>
<feature type="transmembrane region" description="Helical" evidence="5">
    <location>
        <begin position="173"/>
        <end position="194"/>
    </location>
</feature>
<feature type="transmembrane region" description="Helical" evidence="5">
    <location>
        <begin position="109"/>
        <end position="131"/>
    </location>
</feature>
<evidence type="ECO:0000256" key="1">
    <source>
        <dbReference type="ARBA" id="ARBA00007867"/>
    </source>
</evidence>
<feature type="binding site" evidence="5">
    <location>
        <position position="323"/>
    </location>
    <ligand>
        <name>S-methyl-5'-thioadenosine</name>
        <dbReference type="ChEBI" id="CHEBI:17509"/>
    </ligand>
</feature>
<dbReference type="SUPFAM" id="SSF53335">
    <property type="entry name" value="S-adenosyl-L-methionine-dependent methyltransferases"/>
    <property type="match status" value="1"/>
</dbReference>
<keyword evidence="5" id="KW-1133">Transmembrane helix</keyword>
<evidence type="ECO:0000259" key="7">
    <source>
        <dbReference type="PROSITE" id="PS51006"/>
    </source>
</evidence>
<gene>
    <name evidence="5" type="primary">speE</name>
    <name evidence="8" type="ORF">RM544_05305</name>
</gene>
<feature type="binding site" evidence="5">
    <location>
        <position position="248"/>
    </location>
    <ligand>
        <name>S-methyl-5'-thioadenosine</name>
        <dbReference type="ChEBI" id="CHEBI:17509"/>
    </ligand>
</feature>
<dbReference type="InterPro" id="IPR001045">
    <property type="entry name" value="Spermi_synthase"/>
</dbReference>
<accession>A0AAW8QZB0</accession>
<keyword evidence="5" id="KW-0812">Transmembrane</keyword>
<protein>
    <recommendedName>
        <fullName evidence="5">Polyamine aminopropyltransferase</fullName>
    </recommendedName>
    <alternativeName>
        <fullName evidence="5">Putrescine aminopropyltransferase</fullName>
        <shortName evidence="5">PAPT</shortName>
    </alternativeName>
    <alternativeName>
        <fullName evidence="5">Spermidine synthase</fullName>
        <shortName evidence="5">SPDS</shortName>
        <shortName evidence="5">SPDSY</shortName>
        <ecNumber evidence="5">2.5.1.16</ecNumber>
    </alternativeName>
</protein>
<comment type="subunit">
    <text evidence="5">Homodimer or homotetramer.</text>
</comment>
<dbReference type="EMBL" id="JAVRIE010000002">
    <property type="protein sequence ID" value="MDT0581945.1"/>
    <property type="molecule type" value="Genomic_DNA"/>
</dbReference>
<keyword evidence="3 5" id="KW-0745">Spermidine biosynthesis</keyword>
<feature type="domain" description="PABS" evidence="7">
    <location>
        <begin position="219"/>
        <end position="455"/>
    </location>
</feature>
<feature type="transmembrane region" description="Helical" evidence="5">
    <location>
        <begin position="50"/>
        <end position="68"/>
    </location>
</feature>
<dbReference type="AlphaFoldDB" id="A0AAW8QZB0"/>
<name>A0AAW8QZB0_9ALTE</name>
<dbReference type="HAMAP" id="MF_00198">
    <property type="entry name" value="Spermidine_synth"/>
    <property type="match status" value="1"/>
</dbReference>